<proteinExistence type="predicted"/>
<keyword evidence="3" id="KW-1185">Reference proteome</keyword>
<feature type="compositionally biased region" description="Polar residues" evidence="1">
    <location>
        <begin position="76"/>
        <end position="95"/>
    </location>
</feature>
<gene>
    <name evidence="2" type="ORF">M408DRAFT_192987</name>
</gene>
<dbReference type="EMBL" id="KN824306">
    <property type="protein sequence ID" value="KIM26410.1"/>
    <property type="molecule type" value="Genomic_DNA"/>
</dbReference>
<feature type="compositionally biased region" description="Polar residues" evidence="1">
    <location>
        <begin position="411"/>
        <end position="426"/>
    </location>
</feature>
<dbReference type="Proteomes" id="UP000054097">
    <property type="component" value="Unassembled WGS sequence"/>
</dbReference>
<feature type="compositionally biased region" description="Low complexity" evidence="1">
    <location>
        <begin position="223"/>
        <end position="239"/>
    </location>
</feature>
<dbReference type="HOGENOM" id="CLU_503596_0_0_1"/>
<organism evidence="2 3">
    <name type="scientific">Serendipita vermifera MAFF 305830</name>
    <dbReference type="NCBI Taxonomy" id="933852"/>
    <lineage>
        <taxon>Eukaryota</taxon>
        <taxon>Fungi</taxon>
        <taxon>Dikarya</taxon>
        <taxon>Basidiomycota</taxon>
        <taxon>Agaricomycotina</taxon>
        <taxon>Agaricomycetes</taxon>
        <taxon>Sebacinales</taxon>
        <taxon>Serendipitaceae</taxon>
        <taxon>Serendipita</taxon>
    </lineage>
</organism>
<reference evidence="2 3" key="1">
    <citation type="submission" date="2014-04" db="EMBL/GenBank/DDBJ databases">
        <authorList>
            <consortium name="DOE Joint Genome Institute"/>
            <person name="Kuo A."/>
            <person name="Zuccaro A."/>
            <person name="Kohler A."/>
            <person name="Nagy L.G."/>
            <person name="Floudas D."/>
            <person name="Copeland A."/>
            <person name="Barry K.W."/>
            <person name="Cichocki N."/>
            <person name="Veneault-Fourrey C."/>
            <person name="LaButti K."/>
            <person name="Lindquist E.A."/>
            <person name="Lipzen A."/>
            <person name="Lundell T."/>
            <person name="Morin E."/>
            <person name="Murat C."/>
            <person name="Sun H."/>
            <person name="Tunlid A."/>
            <person name="Henrissat B."/>
            <person name="Grigoriev I.V."/>
            <person name="Hibbett D.S."/>
            <person name="Martin F."/>
            <person name="Nordberg H.P."/>
            <person name="Cantor M.N."/>
            <person name="Hua S.X."/>
        </authorList>
    </citation>
    <scope>NUCLEOTIDE SEQUENCE [LARGE SCALE GENOMIC DNA]</scope>
    <source>
        <strain evidence="2 3">MAFF 305830</strain>
    </source>
</reference>
<feature type="region of interest" description="Disordered" evidence="1">
    <location>
        <begin position="1"/>
        <end position="442"/>
    </location>
</feature>
<dbReference type="AlphaFoldDB" id="A0A0C3APB1"/>
<sequence>MSSTSDTPLSVNNDVQSNRSTSNTLRKDPASSKPAPVSSSRLVKPRAAGMADTEDNPAPTSRTSRLRKAFGVGSSMAASTDAQSDQKQHATSISHPGSRIPSASRPSPSTSPKLSKHALPDTSQQQQQPPPSRPPAMRSQSYSKRHASFDTPREVPMPSMLTDSSLIDPIALDDDDMERNQAAAAAATSGWKHTPRQPPQSGSRQPEPSHRPTDPHQPPPPSSSAALRRASAAAASSDSDSSHRHGGGGMHIDLSNEAHCHPPHFARNNSAPTPPHTPAAERMDLRFSKSNNRRSATESENSSGQSGSGSEQISPAPESAQEENAQDDYLRSANSPEQSTKPKENPERKNSVSPSGRTEDMFKEGRLSTASLPLPRSYGAERVSRLPPPNRSTAASGNGSGSGSGSDGGQQARTPTNFASTPNASQEESDFKAPSVSPTTATYRTSYPFAGMFARGVPLVPGQRDSLMADVVKNTQPGTAWRSSGPFMRRDYSEEDSEEKSAISRGQSPKAAGFFSHGRCREEHPTGDCMALQWSLYAQRL</sequence>
<feature type="compositionally biased region" description="Low complexity" evidence="1">
    <location>
        <begin position="298"/>
        <end position="314"/>
    </location>
</feature>
<evidence type="ECO:0000256" key="1">
    <source>
        <dbReference type="SAM" id="MobiDB-lite"/>
    </source>
</evidence>
<protein>
    <submittedName>
        <fullName evidence="2">Uncharacterized protein</fullName>
    </submittedName>
</protein>
<feature type="compositionally biased region" description="Basic and acidic residues" evidence="1">
    <location>
        <begin position="357"/>
        <end position="366"/>
    </location>
</feature>
<reference evidence="3" key="2">
    <citation type="submission" date="2015-01" db="EMBL/GenBank/DDBJ databases">
        <title>Evolutionary Origins and Diversification of the Mycorrhizal Mutualists.</title>
        <authorList>
            <consortium name="DOE Joint Genome Institute"/>
            <consortium name="Mycorrhizal Genomics Consortium"/>
            <person name="Kohler A."/>
            <person name="Kuo A."/>
            <person name="Nagy L.G."/>
            <person name="Floudas D."/>
            <person name="Copeland A."/>
            <person name="Barry K.W."/>
            <person name="Cichocki N."/>
            <person name="Veneault-Fourrey C."/>
            <person name="LaButti K."/>
            <person name="Lindquist E.A."/>
            <person name="Lipzen A."/>
            <person name="Lundell T."/>
            <person name="Morin E."/>
            <person name="Murat C."/>
            <person name="Riley R."/>
            <person name="Ohm R."/>
            <person name="Sun H."/>
            <person name="Tunlid A."/>
            <person name="Henrissat B."/>
            <person name="Grigoriev I.V."/>
            <person name="Hibbett D.S."/>
            <person name="Martin F."/>
        </authorList>
    </citation>
    <scope>NUCLEOTIDE SEQUENCE [LARGE SCALE GENOMIC DNA]</scope>
    <source>
        <strain evidence="3">MAFF 305830</strain>
    </source>
</reference>
<evidence type="ECO:0000313" key="2">
    <source>
        <dbReference type="EMBL" id="KIM26410.1"/>
    </source>
</evidence>
<feature type="compositionally biased region" description="Polar residues" evidence="1">
    <location>
        <begin position="1"/>
        <end position="24"/>
    </location>
</feature>
<evidence type="ECO:0000313" key="3">
    <source>
        <dbReference type="Proteomes" id="UP000054097"/>
    </source>
</evidence>
<feature type="compositionally biased region" description="Low complexity" evidence="1">
    <location>
        <begin position="31"/>
        <end position="40"/>
    </location>
</feature>
<feature type="region of interest" description="Disordered" evidence="1">
    <location>
        <begin position="476"/>
        <end position="519"/>
    </location>
</feature>
<name>A0A0C3APB1_SERVB</name>
<feature type="compositionally biased region" description="Basic and acidic residues" evidence="1">
    <location>
        <begin position="340"/>
        <end position="350"/>
    </location>
</feature>
<accession>A0A0C3APB1</accession>
<feature type="compositionally biased region" description="Gly residues" evidence="1">
    <location>
        <begin position="398"/>
        <end position="408"/>
    </location>
</feature>
<feature type="compositionally biased region" description="Low complexity" evidence="1">
    <location>
        <begin position="96"/>
        <end position="112"/>
    </location>
</feature>